<dbReference type="Pfam" id="PF18359">
    <property type="entry name" value="Tudor_5"/>
    <property type="match status" value="1"/>
</dbReference>
<dbReference type="SUPFAM" id="SSF63748">
    <property type="entry name" value="Tudor/PWWP/MBT"/>
    <property type="match status" value="1"/>
</dbReference>
<dbReference type="SMART" id="SM00333">
    <property type="entry name" value="TUDOR"/>
    <property type="match status" value="1"/>
</dbReference>
<feature type="compositionally biased region" description="Basic residues" evidence="1">
    <location>
        <begin position="630"/>
        <end position="639"/>
    </location>
</feature>
<dbReference type="GeneID" id="20651443"/>
<feature type="domain" description="Tudor" evidence="2">
    <location>
        <begin position="70"/>
        <end position="128"/>
    </location>
</feature>
<evidence type="ECO:0000256" key="1">
    <source>
        <dbReference type="SAM" id="MobiDB-lite"/>
    </source>
</evidence>
<evidence type="ECO:0000313" key="4">
    <source>
        <dbReference type="Proteomes" id="UP000002640"/>
    </source>
</evidence>
<dbReference type="Gene3D" id="1.25.10.10">
    <property type="entry name" value="Leucine-rich Repeat Variant"/>
    <property type="match status" value="1"/>
</dbReference>
<feature type="region of interest" description="Disordered" evidence="1">
    <location>
        <begin position="564"/>
        <end position="671"/>
    </location>
</feature>
<dbReference type="SUPFAM" id="SSF48371">
    <property type="entry name" value="ARM repeat"/>
    <property type="match status" value="1"/>
</dbReference>
<dbReference type="InterPro" id="IPR041291">
    <property type="entry name" value="TUDOR_5"/>
</dbReference>
<dbReference type="RefSeq" id="XP_009534782.1">
    <property type="nucleotide sequence ID" value="XM_009536487.1"/>
</dbReference>
<feature type="compositionally biased region" description="Low complexity" evidence="1">
    <location>
        <begin position="579"/>
        <end position="588"/>
    </location>
</feature>
<proteinExistence type="predicted"/>
<name>G5A2N1_PHYSP</name>
<organism evidence="3 4">
    <name type="scientific">Phytophthora sojae (strain P6497)</name>
    <name type="common">Soybean stem and root rot agent</name>
    <name type="synonym">Phytophthora megasperma f. sp. glycines</name>
    <dbReference type="NCBI Taxonomy" id="1094619"/>
    <lineage>
        <taxon>Eukaryota</taxon>
        <taxon>Sar</taxon>
        <taxon>Stramenopiles</taxon>
        <taxon>Oomycota</taxon>
        <taxon>Peronosporomycetes</taxon>
        <taxon>Peronosporales</taxon>
        <taxon>Peronosporaceae</taxon>
        <taxon>Phytophthora</taxon>
    </lineage>
</organism>
<protein>
    <recommendedName>
        <fullName evidence="2">Tudor domain-containing protein</fullName>
    </recommendedName>
</protein>
<dbReference type="OMA" id="FHQSHAV"/>
<gene>
    <name evidence="3" type="ORF">PHYSODRAFT_405837</name>
</gene>
<reference evidence="3 4" key="1">
    <citation type="journal article" date="2006" name="Science">
        <title>Phytophthora genome sequences uncover evolutionary origins and mechanisms of pathogenesis.</title>
        <authorList>
            <person name="Tyler B.M."/>
            <person name="Tripathy S."/>
            <person name="Zhang X."/>
            <person name="Dehal P."/>
            <person name="Jiang R.H."/>
            <person name="Aerts A."/>
            <person name="Arredondo F.D."/>
            <person name="Baxter L."/>
            <person name="Bensasson D."/>
            <person name="Beynon J.L."/>
            <person name="Chapman J."/>
            <person name="Damasceno C.M."/>
            <person name="Dorrance A.E."/>
            <person name="Dou D."/>
            <person name="Dickerman A.W."/>
            <person name="Dubchak I.L."/>
            <person name="Garbelotto M."/>
            <person name="Gijzen M."/>
            <person name="Gordon S.G."/>
            <person name="Govers F."/>
            <person name="Grunwald N.J."/>
            <person name="Huang W."/>
            <person name="Ivors K.L."/>
            <person name="Jones R.W."/>
            <person name="Kamoun S."/>
            <person name="Krampis K."/>
            <person name="Lamour K.H."/>
            <person name="Lee M.K."/>
            <person name="McDonald W.H."/>
            <person name="Medina M."/>
            <person name="Meijer H.J."/>
            <person name="Nordberg E.K."/>
            <person name="Maclean D.J."/>
            <person name="Ospina-Giraldo M.D."/>
            <person name="Morris P.F."/>
            <person name="Phuntumart V."/>
            <person name="Putnam N.H."/>
            <person name="Rash S."/>
            <person name="Rose J.K."/>
            <person name="Sakihama Y."/>
            <person name="Salamov A.A."/>
            <person name="Savidor A."/>
            <person name="Scheuring C.F."/>
            <person name="Smith B.M."/>
            <person name="Sobral B.W."/>
            <person name="Terry A."/>
            <person name="Torto-Alalibo T.A."/>
            <person name="Win J."/>
            <person name="Xu Z."/>
            <person name="Zhang H."/>
            <person name="Grigoriev I.V."/>
            <person name="Rokhsar D.S."/>
            <person name="Boore J.L."/>
        </authorList>
    </citation>
    <scope>NUCLEOTIDE SEQUENCE [LARGE SCALE GENOMIC DNA]</scope>
    <source>
        <strain evidence="3 4">P6497</strain>
    </source>
</reference>
<feature type="non-terminal residue" evidence="3">
    <location>
        <position position="671"/>
    </location>
</feature>
<dbReference type="InterPro" id="IPR011989">
    <property type="entry name" value="ARM-like"/>
</dbReference>
<dbReference type="KEGG" id="psoj:PHYSODRAFT_405837"/>
<evidence type="ECO:0000313" key="3">
    <source>
        <dbReference type="EMBL" id="EGZ09921.1"/>
    </source>
</evidence>
<dbReference type="InterPro" id="IPR016024">
    <property type="entry name" value="ARM-type_fold"/>
</dbReference>
<dbReference type="InParanoid" id="G5A2N1"/>
<dbReference type="AlphaFoldDB" id="G5A2N1"/>
<dbReference type="Proteomes" id="UP000002640">
    <property type="component" value="Unassembled WGS sequence"/>
</dbReference>
<dbReference type="CDD" id="cd04508">
    <property type="entry name" value="Tudor_SF"/>
    <property type="match status" value="1"/>
</dbReference>
<dbReference type="InterPro" id="IPR002999">
    <property type="entry name" value="Tudor"/>
</dbReference>
<evidence type="ECO:0000259" key="2">
    <source>
        <dbReference type="SMART" id="SM00333"/>
    </source>
</evidence>
<feature type="region of interest" description="Disordered" evidence="1">
    <location>
        <begin position="427"/>
        <end position="494"/>
    </location>
</feature>
<feature type="compositionally biased region" description="Basic and acidic residues" evidence="1">
    <location>
        <begin position="649"/>
        <end position="662"/>
    </location>
</feature>
<dbReference type="Gene3D" id="2.30.30.140">
    <property type="match status" value="2"/>
</dbReference>
<accession>G5A2N1</accession>
<feature type="compositionally biased region" description="Basic and acidic residues" evidence="1">
    <location>
        <begin position="598"/>
        <end position="628"/>
    </location>
</feature>
<dbReference type="EMBL" id="JH159159">
    <property type="protein sequence ID" value="EGZ09921.1"/>
    <property type="molecule type" value="Genomic_DNA"/>
</dbReference>
<dbReference type="SMR" id="G5A2N1"/>
<keyword evidence="4" id="KW-1185">Reference proteome</keyword>
<sequence length="671" mass="74139">MAAIYRVGDRVDGLYDENSDDMWYPGRIRCVHAGEAEPDSADGPTFEVLYDDGEVETHVRPEFLRQHVPGTICVGTRVLCRYDGGEEYYPGQVSDVQENGRYTIAYDDGEVEEDVPLAHILEPKEEEKDEAEAAVSAERAYIIESLQLLEKRLGDSASTKSVLSTLVKQMRAYPQVTANLVHKHGGERLIIDALKFHQSHAVIQCYGFVLLRRLCFLCVKSTHYLLRNGIVELVIQAMNAFAEDAILQASACGALAVFTRVQSGLNILIEYQVAQLVLSTLIYHKTYSVHTRQVHYYACEVLLELCELDDLQTLNLLCGEQEEDFTGDMAPISLLLFLLRQGLSLDDKKACCAVGSLLMCLAASGKRAAALILGLNGIAELSTVMARYPTEPSIQKYSAAASKQIALCTVRQSPTKRIKDTATEILREAESLKNTPTDRQPVKKSSLRGRSTSIGKRKSNPATGYGAPSYPRGAAYTSSTPYRHTQGFPKAASPYGQGASGSLVILDGSLGMDSGFGSTSKRKQLSKEDRQSELFDAYGIQGVPSAANGRPYGTKRAQLRAHLASAESAWAPPQQHAPSSSKPYSSRSDYVDHGPAYSHRDFMSSRQNRWDDNDEPHHAAVYEPEVRQPRGAKRKKKNPAPRAAFQVKIENENQLRVSRETRSPYPSPQRL</sequence>